<gene>
    <name evidence="2" type="ORF">Bpfe_026154</name>
</gene>
<proteinExistence type="predicted"/>
<accession>A0AAD8EZE1</accession>
<dbReference type="EMBL" id="JASAOG010000199">
    <property type="protein sequence ID" value="KAK0044359.1"/>
    <property type="molecule type" value="Genomic_DNA"/>
</dbReference>
<evidence type="ECO:0000313" key="2">
    <source>
        <dbReference type="EMBL" id="KAK0044359.1"/>
    </source>
</evidence>
<dbReference type="Gene3D" id="3.40.50.410">
    <property type="entry name" value="von Willebrand factor, type A domain"/>
    <property type="match status" value="1"/>
</dbReference>
<reference evidence="2" key="2">
    <citation type="submission" date="2023-04" db="EMBL/GenBank/DDBJ databases">
        <authorList>
            <person name="Bu L."/>
            <person name="Lu L."/>
            <person name="Laidemitt M.R."/>
            <person name="Zhang S.M."/>
            <person name="Mutuku M."/>
            <person name="Mkoji G."/>
            <person name="Steinauer M."/>
            <person name="Loker E.S."/>
        </authorList>
    </citation>
    <scope>NUCLEOTIDE SEQUENCE</scope>
    <source>
        <strain evidence="2">KasaAsao</strain>
        <tissue evidence="2">Whole Snail</tissue>
    </source>
</reference>
<dbReference type="SUPFAM" id="SSF53300">
    <property type="entry name" value="vWA-like"/>
    <property type="match status" value="1"/>
</dbReference>
<evidence type="ECO:0000313" key="3">
    <source>
        <dbReference type="Proteomes" id="UP001233172"/>
    </source>
</evidence>
<dbReference type="GO" id="GO:0005581">
    <property type="term" value="C:collagen trimer"/>
    <property type="evidence" value="ECO:0007669"/>
    <property type="project" value="UniProtKB-KW"/>
</dbReference>
<dbReference type="AlphaFoldDB" id="A0AAD8EZE1"/>
<comment type="caution">
    <text evidence="2">The sequence shown here is derived from an EMBL/GenBank/DDBJ whole genome shotgun (WGS) entry which is preliminary data.</text>
</comment>
<dbReference type="Proteomes" id="UP001233172">
    <property type="component" value="Unassembled WGS sequence"/>
</dbReference>
<dbReference type="PRINTS" id="PR00453">
    <property type="entry name" value="VWFADOMAIN"/>
</dbReference>
<reference evidence="2" key="1">
    <citation type="journal article" date="2023" name="PLoS Negl. Trop. Dis.">
        <title>A genome sequence for Biomphalaria pfeifferi, the major vector snail for the human-infecting parasite Schistosoma mansoni.</title>
        <authorList>
            <person name="Bu L."/>
            <person name="Lu L."/>
            <person name="Laidemitt M.R."/>
            <person name="Zhang S.M."/>
            <person name="Mutuku M."/>
            <person name="Mkoji G."/>
            <person name="Steinauer M."/>
            <person name="Loker E.S."/>
        </authorList>
    </citation>
    <scope>NUCLEOTIDE SEQUENCE</scope>
    <source>
        <strain evidence="2">KasaAsao</strain>
    </source>
</reference>
<dbReference type="InterPro" id="IPR036465">
    <property type="entry name" value="vWFA_dom_sf"/>
</dbReference>
<evidence type="ECO:0000259" key="1">
    <source>
        <dbReference type="PROSITE" id="PS50234"/>
    </source>
</evidence>
<name>A0AAD8EZE1_BIOPF</name>
<dbReference type="InterPro" id="IPR050525">
    <property type="entry name" value="ECM_Assembly_Org"/>
</dbReference>
<dbReference type="PANTHER" id="PTHR24020">
    <property type="entry name" value="COLLAGEN ALPHA"/>
    <property type="match status" value="1"/>
</dbReference>
<feature type="domain" description="VWFA" evidence="1">
    <location>
        <begin position="16"/>
        <end position="88"/>
    </location>
</feature>
<dbReference type="PROSITE" id="PS50234">
    <property type="entry name" value="VWFA"/>
    <property type="match status" value="1"/>
</dbReference>
<feature type="non-terminal residue" evidence="2">
    <location>
        <position position="88"/>
    </location>
</feature>
<dbReference type="PANTHER" id="PTHR24020:SF84">
    <property type="entry name" value="VWFA DOMAIN-CONTAINING PROTEIN"/>
    <property type="match status" value="1"/>
</dbReference>
<sequence>MCNTLSLFADCVQKLDLVIILDTSGSVTELNFKLSIAFIQNLLKPLHIGPDSTRVALIRYSTDVEVVSYLNERMNKEEKEKDVLTIQY</sequence>
<keyword evidence="2" id="KW-0176">Collagen</keyword>
<dbReference type="InterPro" id="IPR002035">
    <property type="entry name" value="VWF_A"/>
</dbReference>
<dbReference type="Pfam" id="PF00092">
    <property type="entry name" value="VWA"/>
    <property type="match status" value="1"/>
</dbReference>
<keyword evidence="3" id="KW-1185">Reference proteome</keyword>
<organism evidence="2 3">
    <name type="scientific">Biomphalaria pfeifferi</name>
    <name type="common">Bloodfluke planorb</name>
    <name type="synonym">Freshwater snail</name>
    <dbReference type="NCBI Taxonomy" id="112525"/>
    <lineage>
        <taxon>Eukaryota</taxon>
        <taxon>Metazoa</taxon>
        <taxon>Spiralia</taxon>
        <taxon>Lophotrochozoa</taxon>
        <taxon>Mollusca</taxon>
        <taxon>Gastropoda</taxon>
        <taxon>Heterobranchia</taxon>
        <taxon>Euthyneura</taxon>
        <taxon>Panpulmonata</taxon>
        <taxon>Hygrophila</taxon>
        <taxon>Lymnaeoidea</taxon>
        <taxon>Planorbidae</taxon>
        <taxon>Biomphalaria</taxon>
    </lineage>
</organism>
<dbReference type="CDD" id="cd01450">
    <property type="entry name" value="vWFA_subfamily_ECM"/>
    <property type="match status" value="1"/>
</dbReference>
<protein>
    <submittedName>
        <fullName evidence="2">Collagen alpha-4(VI) chain</fullName>
    </submittedName>
</protein>